<dbReference type="GO" id="GO:0005737">
    <property type="term" value="C:cytoplasm"/>
    <property type="evidence" value="ECO:0007669"/>
    <property type="project" value="UniProtKB-SubCell"/>
</dbReference>
<gene>
    <name evidence="9" type="primary">queG</name>
    <name evidence="11" type="ORF">SAMN00120144_2629</name>
</gene>
<feature type="binding site" evidence="9">
    <location>
        <position position="216"/>
    </location>
    <ligand>
        <name>[4Fe-4S] cluster</name>
        <dbReference type="ChEBI" id="CHEBI:49883"/>
        <label>1</label>
    </ligand>
</feature>
<keyword evidence="2 9" id="KW-0963">Cytoplasm</keyword>
<feature type="binding site" evidence="9">
    <location>
        <position position="213"/>
    </location>
    <ligand>
        <name>[4Fe-4S] cluster</name>
        <dbReference type="ChEBI" id="CHEBI:49883"/>
        <label>1</label>
    </ligand>
</feature>
<comment type="cofactor">
    <cofactor evidence="9">
        <name>[4Fe-4S] cluster</name>
        <dbReference type="ChEBI" id="CHEBI:49883"/>
    </cofactor>
    <text evidence="9">Binds 2 [4Fe-4S] clusters per monomer.</text>
</comment>
<keyword evidence="9" id="KW-0846">Cobalamin</keyword>
<dbReference type="EC" id="1.17.99.6" evidence="9"/>
<feature type="binding site" evidence="9">
    <location>
        <position position="236"/>
    </location>
    <ligand>
        <name>[4Fe-4S] cluster</name>
        <dbReference type="ChEBI" id="CHEBI:49883"/>
        <label>2</label>
    </ligand>
</feature>
<feature type="binding site" evidence="9">
    <location>
        <position position="180"/>
    </location>
    <ligand>
        <name>cob(II)alamin</name>
        <dbReference type="ChEBI" id="CHEBI:16304"/>
    </ligand>
</feature>
<dbReference type="Proteomes" id="UP000192266">
    <property type="component" value="Unassembled WGS sequence"/>
</dbReference>
<dbReference type="GO" id="GO:0051539">
    <property type="term" value="F:4 iron, 4 sulfur cluster binding"/>
    <property type="evidence" value="ECO:0007669"/>
    <property type="project" value="UniProtKB-KW"/>
</dbReference>
<feature type="binding site" evidence="9">
    <location>
        <position position="177"/>
    </location>
    <ligand>
        <name>cob(II)alamin</name>
        <dbReference type="ChEBI" id="CHEBI:16304"/>
    </ligand>
</feature>
<dbReference type="GO" id="GO:0046872">
    <property type="term" value="F:metal ion binding"/>
    <property type="evidence" value="ECO:0007669"/>
    <property type="project" value="UniProtKB-KW"/>
</dbReference>
<keyword evidence="8 9" id="KW-0411">Iron-sulfur</keyword>
<dbReference type="GO" id="GO:0031419">
    <property type="term" value="F:cobalamin binding"/>
    <property type="evidence" value="ECO:0007669"/>
    <property type="project" value="UniProtKB-KW"/>
</dbReference>
<keyword evidence="5 9" id="KW-0671">Queuosine biosynthesis</keyword>
<keyword evidence="1 9" id="KW-0004">4Fe-4S</keyword>
<dbReference type="InterPro" id="IPR013542">
    <property type="entry name" value="QueG_DUF1730"/>
</dbReference>
<comment type="subunit">
    <text evidence="9">Monomer.</text>
</comment>
<feature type="binding site" evidence="9">
    <location>
        <position position="263"/>
    </location>
    <ligand>
        <name>[4Fe-4S] cluster</name>
        <dbReference type="ChEBI" id="CHEBI:49883"/>
        <label>2</label>
    </ligand>
</feature>
<comment type="similarity">
    <text evidence="9">Belongs to the QueG family.</text>
</comment>
<keyword evidence="3 9" id="KW-0819">tRNA processing</keyword>
<keyword evidence="7 9" id="KW-0408">Iron</keyword>
<dbReference type="PANTHER" id="PTHR30002:SF4">
    <property type="entry name" value="EPOXYQUEUOSINE REDUCTASE"/>
    <property type="match status" value="1"/>
</dbReference>
<comment type="catalytic activity">
    <reaction evidence="9">
        <text>epoxyqueuosine(34) in tRNA + AH2 = queuosine(34) in tRNA + A + H2O</text>
        <dbReference type="Rhea" id="RHEA:32159"/>
        <dbReference type="Rhea" id="RHEA-COMP:18571"/>
        <dbReference type="Rhea" id="RHEA-COMP:18582"/>
        <dbReference type="ChEBI" id="CHEBI:13193"/>
        <dbReference type="ChEBI" id="CHEBI:15377"/>
        <dbReference type="ChEBI" id="CHEBI:17499"/>
        <dbReference type="ChEBI" id="CHEBI:194431"/>
        <dbReference type="ChEBI" id="CHEBI:194443"/>
        <dbReference type="EC" id="1.17.99.6"/>
    </reaction>
</comment>
<keyword evidence="12" id="KW-1185">Reference proteome</keyword>
<dbReference type="PROSITE" id="PS51379">
    <property type="entry name" value="4FE4S_FER_2"/>
    <property type="match status" value="1"/>
</dbReference>
<dbReference type="Gene3D" id="3.30.70.20">
    <property type="match status" value="1"/>
</dbReference>
<dbReference type="UniPathway" id="UPA00392"/>
<proteinExistence type="inferred from homology"/>
<dbReference type="InterPro" id="IPR004453">
    <property type="entry name" value="QueG"/>
</dbReference>
<feature type="binding site" evidence="9">
    <location>
        <position position="245"/>
    </location>
    <ligand>
        <name>tRNA</name>
        <dbReference type="ChEBI" id="CHEBI:17843"/>
    </ligand>
</feature>
<keyword evidence="4 9" id="KW-0479">Metal-binding</keyword>
<dbReference type="NCBIfam" id="TIGR00276">
    <property type="entry name" value="tRNA epoxyqueuosine(34) reductase QueG"/>
    <property type="match status" value="1"/>
</dbReference>
<reference evidence="11 12" key="1">
    <citation type="submission" date="2017-04" db="EMBL/GenBank/DDBJ databases">
        <authorList>
            <person name="Afonso C.L."/>
            <person name="Miller P.J."/>
            <person name="Scott M.A."/>
            <person name="Spackman E."/>
            <person name="Goraichik I."/>
            <person name="Dimitrov K.M."/>
            <person name="Suarez D.L."/>
            <person name="Swayne D.E."/>
        </authorList>
    </citation>
    <scope>NUCLEOTIDE SEQUENCE [LARGE SCALE GENOMIC DNA]</scope>
    <source>
        <strain evidence="11 12">DSM 11622</strain>
    </source>
</reference>
<comment type="caution">
    <text evidence="9">Lacks conserved residue(s) required for the propagation of feature annotation.</text>
</comment>
<dbReference type="AlphaFoldDB" id="A0A1W1VTH7"/>
<comment type="function">
    <text evidence="9">Catalyzes the conversion of epoxyqueuosine (oQ) to queuosine (Q), which is a hypermodified base found in the wobble positions of tRNA(Asp), tRNA(Asn), tRNA(His) and tRNA(Tyr).</text>
</comment>
<feature type="binding site" evidence="9">
    <location>
        <position position="220"/>
    </location>
    <ligand>
        <name>[4Fe-4S] cluster</name>
        <dbReference type="ChEBI" id="CHEBI:49883"/>
        <label>2</label>
    </ligand>
</feature>
<dbReference type="InterPro" id="IPR017900">
    <property type="entry name" value="4Fe4S_Fe_S_CS"/>
</dbReference>
<name>A0A1W1VTH7_9BACT</name>
<keyword evidence="6 9" id="KW-0560">Oxidoreductase</keyword>
<dbReference type="GO" id="GO:0052693">
    <property type="term" value="F:epoxyqueuosine reductase activity"/>
    <property type="evidence" value="ECO:0007669"/>
    <property type="project" value="UniProtKB-UniRule"/>
</dbReference>
<comment type="pathway">
    <text evidence="9">tRNA modification; tRNA-queuosine biosynthesis.</text>
</comment>
<evidence type="ECO:0000256" key="9">
    <source>
        <dbReference type="HAMAP-Rule" id="MF_00916"/>
    </source>
</evidence>
<feature type="binding site" evidence="9">
    <location>
        <position position="191"/>
    </location>
    <ligand>
        <name>cob(II)alamin</name>
        <dbReference type="ChEBI" id="CHEBI:16304"/>
    </ligand>
</feature>
<dbReference type="Pfam" id="PF13484">
    <property type="entry name" value="Fer4_16"/>
    <property type="match status" value="1"/>
</dbReference>
<protein>
    <recommendedName>
        <fullName evidence="9">Epoxyqueuosine reductase</fullName>
        <ecNumber evidence="9">1.17.99.6</ecNumber>
    </recommendedName>
    <alternativeName>
        <fullName evidence="9">Queuosine biosynthesis protein QueG</fullName>
    </alternativeName>
</protein>
<comment type="subcellular location">
    <subcellularLocation>
        <location evidence="9">Cytoplasm</location>
    </subcellularLocation>
</comment>
<evidence type="ECO:0000256" key="2">
    <source>
        <dbReference type="ARBA" id="ARBA00022490"/>
    </source>
</evidence>
<sequence>MVAALSYHLTVSSGILANSVTVDESIQSRNAAFIKCRAAELGFMYCGISKAEFLEEEAYRLENWLNRQMHGQMGYMANHFDKRLDPRLLVEGAKSVISLLLNYFPAEEDQQPADTLHISKYAYGRDYHFVIKDKLKTLLADIQQEIGEVGGRVFVDSAPVMDKVWAKKSGLGWVGKNSNLITPGVGSFYFIAELIVDLDLAPDGPIKDYCGTCRKCMDACPTDAIAEPYVVDGSKCISYFTIELKDQIPSEVGGKLGNWVFGCDICQDVCPWNRFSKPHQEPQFRAHPQLKEMSPTDWQEITHELFTELFRQSAVKRTGYAGLTRTIQFVSEPQISVVYKEKAPREDA</sequence>
<evidence type="ECO:0000259" key="10">
    <source>
        <dbReference type="PROSITE" id="PS51379"/>
    </source>
</evidence>
<feature type="binding site" evidence="9">
    <location>
        <position position="266"/>
    </location>
    <ligand>
        <name>[4Fe-4S] cluster</name>
        <dbReference type="ChEBI" id="CHEBI:49883"/>
        <label>2</label>
    </ligand>
</feature>
<keyword evidence="9" id="KW-0170">Cobalt</keyword>
<evidence type="ECO:0000256" key="8">
    <source>
        <dbReference type="ARBA" id="ARBA00023014"/>
    </source>
</evidence>
<evidence type="ECO:0000256" key="4">
    <source>
        <dbReference type="ARBA" id="ARBA00022723"/>
    </source>
</evidence>
<dbReference type="SUPFAM" id="SSF46548">
    <property type="entry name" value="alpha-helical ferredoxin"/>
    <property type="match status" value="1"/>
</dbReference>
<evidence type="ECO:0000256" key="1">
    <source>
        <dbReference type="ARBA" id="ARBA00022485"/>
    </source>
</evidence>
<evidence type="ECO:0000313" key="11">
    <source>
        <dbReference type="EMBL" id="SMB96658.1"/>
    </source>
</evidence>
<dbReference type="STRING" id="645990.SAMN00120144_2629"/>
<feature type="binding site" evidence="9">
    <location>
        <position position="238"/>
    </location>
    <ligand>
        <name>cob(II)alamin</name>
        <dbReference type="ChEBI" id="CHEBI:16304"/>
    </ligand>
</feature>
<dbReference type="PROSITE" id="PS00198">
    <property type="entry name" value="4FE4S_FER_1"/>
    <property type="match status" value="1"/>
</dbReference>
<dbReference type="PANTHER" id="PTHR30002">
    <property type="entry name" value="EPOXYQUEUOSINE REDUCTASE"/>
    <property type="match status" value="1"/>
</dbReference>
<comment type="cofactor">
    <cofactor evidence="9">
        <name>cob(II)alamin</name>
        <dbReference type="ChEBI" id="CHEBI:16304"/>
    </cofactor>
</comment>
<dbReference type="EMBL" id="FWWW01000072">
    <property type="protein sequence ID" value="SMB96658.1"/>
    <property type="molecule type" value="Genomic_DNA"/>
</dbReference>
<feature type="binding site" evidence="9">
    <location>
        <position position="83"/>
    </location>
    <ligand>
        <name>cob(II)alamin</name>
        <dbReference type="ChEBI" id="CHEBI:16304"/>
    </ligand>
</feature>
<feature type="active site" description="Proton donor" evidence="9">
    <location>
        <position position="156"/>
    </location>
</feature>
<evidence type="ECO:0000256" key="7">
    <source>
        <dbReference type="ARBA" id="ARBA00023004"/>
    </source>
</evidence>
<feature type="domain" description="4Fe-4S ferredoxin-type" evidence="10">
    <location>
        <begin position="203"/>
        <end position="230"/>
    </location>
</feature>
<feature type="binding site" evidence="9">
    <location>
        <position position="210"/>
    </location>
    <ligand>
        <name>[4Fe-4S] cluster</name>
        <dbReference type="ChEBI" id="CHEBI:49883"/>
        <label>1</label>
    </ligand>
</feature>
<organism evidence="11 12">
    <name type="scientific">Hymenobacter roseosalivarius DSM 11622</name>
    <dbReference type="NCBI Taxonomy" id="645990"/>
    <lineage>
        <taxon>Bacteria</taxon>
        <taxon>Pseudomonadati</taxon>
        <taxon>Bacteroidota</taxon>
        <taxon>Cytophagia</taxon>
        <taxon>Cytophagales</taxon>
        <taxon>Hymenobacteraceae</taxon>
        <taxon>Hymenobacter</taxon>
    </lineage>
</organism>
<evidence type="ECO:0000256" key="5">
    <source>
        <dbReference type="ARBA" id="ARBA00022785"/>
    </source>
</evidence>
<feature type="binding site" evidence="9">
    <location>
        <begin position="263"/>
        <end position="264"/>
    </location>
    <ligand>
        <name>cob(II)alamin</name>
        <dbReference type="ChEBI" id="CHEBI:16304"/>
    </ligand>
</feature>
<dbReference type="HAMAP" id="MF_00916">
    <property type="entry name" value="QueG"/>
    <property type="match status" value="1"/>
</dbReference>
<evidence type="ECO:0000313" key="12">
    <source>
        <dbReference type="Proteomes" id="UP000192266"/>
    </source>
</evidence>
<accession>A0A1W1VTH7</accession>
<dbReference type="InterPro" id="IPR017896">
    <property type="entry name" value="4Fe4S_Fe-S-bd"/>
</dbReference>
<feature type="binding site" evidence="9">
    <location>
        <position position="156"/>
    </location>
    <ligand>
        <name>cob(II)alamin</name>
        <dbReference type="ChEBI" id="CHEBI:16304"/>
    </ligand>
</feature>
<evidence type="ECO:0000256" key="3">
    <source>
        <dbReference type="ARBA" id="ARBA00022694"/>
    </source>
</evidence>
<feature type="binding site" evidence="9">
    <location>
        <position position="270"/>
    </location>
    <ligand>
        <name>[4Fe-4S] cluster</name>
        <dbReference type="ChEBI" id="CHEBI:49883"/>
        <label>1</label>
    </ligand>
</feature>
<dbReference type="GO" id="GO:0008616">
    <property type="term" value="P:tRNA queuosine(34) biosynthetic process"/>
    <property type="evidence" value="ECO:0007669"/>
    <property type="project" value="UniProtKB-UniRule"/>
</dbReference>
<dbReference type="Pfam" id="PF08331">
    <property type="entry name" value="QueG_DUF1730"/>
    <property type="match status" value="1"/>
</dbReference>
<evidence type="ECO:0000256" key="6">
    <source>
        <dbReference type="ARBA" id="ARBA00023002"/>
    </source>
</evidence>